<dbReference type="NCBIfam" id="NF033233">
    <property type="entry name" value="twin_helix"/>
    <property type="match status" value="1"/>
</dbReference>
<gene>
    <name evidence="2" type="ORF">B0F88_11573</name>
</gene>
<accession>A0A2S6GP95</accession>
<evidence type="ECO:0000313" key="3">
    <source>
        <dbReference type="Proteomes" id="UP000238071"/>
    </source>
</evidence>
<dbReference type="RefSeq" id="WP_104424958.1">
    <property type="nucleotide sequence ID" value="NZ_PTIY01000015.1"/>
</dbReference>
<evidence type="ECO:0008006" key="4">
    <source>
        <dbReference type="Google" id="ProtNLM"/>
    </source>
</evidence>
<dbReference type="AlphaFoldDB" id="A0A2S6GP95"/>
<protein>
    <recommendedName>
        <fullName evidence="4">DUF2909 family protein</fullName>
    </recommendedName>
</protein>
<evidence type="ECO:0000256" key="1">
    <source>
        <dbReference type="SAM" id="Phobius"/>
    </source>
</evidence>
<sequence>MIIKSIVIIAFILIIISLGSALFHLVKHKTEEQSEKTVKALTFRIALSIVLFIFIFIAFATGMFKPHGLGARMHSQNQAPAAPK</sequence>
<organism evidence="2 3">
    <name type="scientific">Methylobacter tundripaludum</name>
    <dbReference type="NCBI Taxonomy" id="173365"/>
    <lineage>
        <taxon>Bacteria</taxon>
        <taxon>Pseudomonadati</taxon>
        <taxon>Pseudomonadota</taxon>
        <taxon>Gammaproteobacteria</taxon>
        <taxon>Methylococcales</taxon>
        <taxon>Methylococcaceae</taxon>
        <taxon>Methylobacter</taxon>
    </lineage>
</organism>
<feature type="transmembrane region" description="Helical" evidence="1">
    <location>
        <begin position="6"/>
        <end position="25"/>
    </location>
</feature>
<name>A0A2S6GP95_9GAMM</name>
<dbReference type="Proteomes" id="UP000238071">
    <property type="component" value="Unassembled WGS sequence"/>
</dbReference>
<dbReference type="InterPro" id="IPR021313">
    <property type="entry name" value="DUF2909"/>
</dbReference>
<proteinExistence type="predicted"/>
<keyword evidence="1" id="KW-0472">Membrane</keyword>
<keyword evidence="1" id="KW-1133">Transmembrane helix</keyword>
<dbReference type="Pfam" id="PF11137">
    <property type="entry name" value="DUF2909"/>
    <property type="match status" value="1"/>
</dbReference>
<keyword evidence="1" id="KW-0812">Transmembrane</keyword>
<comment type="caution">
    <text evidence="2">The sequence shown here is derived from an EMBL/GenBank/DDBJ whole genome shotgun (WGS) entry which is preliminary data.</text>
</comment>
<reference evidence="2 3" key="1">
    <citation type="submission" date="2018-02" db="EMBL/GenBank/DDBJ databases">
        <title>Subsurface microbial communities from deep shales in Ohio and West Virginia, USA.</title>
        <authorList>
            <person name="Wrighton K."/>
        </authorList>
    </citation>
    <scope>NUCLEOTIDE SEQUENCE [LARGE SCALE GENOMIC DNA]</scope>
    <source>
        <strain evidence="2 3">OWC-G53F</strain>
    </source>
</reference>
<keyword evidence="3" id="KW-1185">Reference proteome</keyword>
<feature type="transmembrane region" description="Helical" evidence="1">
    <location>
        <begin position="45"/>
        <end position="64"/>
    </location>
</feature>
<evidence type="ECO:0000313" key="2">
    <source>
        <dbReference type="EMBL" id="PPK66983.1"/>
    </source>
</evidence>
<dbReference type="EMBL" id="PTIY01000015">
    <property type="protein sequence ID" value="PPK66983.1"/>
    <property type="molecule type" value="Genomic_DNA"/>
</dbReference>